<protein>
    <submittedName>
        <fullName evidence="1">Uncharacterized protein</fullName>
    </submittedName>
</protein>
<evidence type="ECO:0000313" key="2">
    <source>
        <dbReference type="Proteomes" id="UP001432322"/>
    </source>
</evidence>
<comment type="caution">
    <text evidence="1">The sequence shown here is derived from an EMBL/GenBank/DDBJ whole genome shotgun (WGS) entry which is preliminary data.</text>
</comment>
<keyword evidence="2" id="KW-1185">Reference proteome</keyword>
<proteinExistence type="predicted"/>
<reference evidence="1" key="1">
    <citation type="submission" date="2023-10" db="EMBL/GenBank/DDBJ databases">
        <title>Genome assembly of Pristionchus species.</title>
        <authorList>
            <person name="Yoshida K."/>
            <person name="Sommer R.J."/>
        </authorList>
    </citation>
    <scope>NUCLEOTIDE SEQUENCE</scope>
    <source>
        <strain evidence="1">RS5133</strain>
    </source>
</reference>
<dbReference type="PANTHER" id="PTHR31362">
    <property type="entry name" value="GLYCOSYLTRANSFERASE STELLO1-RELATED"/>
    <property type="match status" value="1"/>
</dbReference>
<dbReference type="Pfam" id="PF03385">
    <property type="entry name" value="STELLO"/>
    <property type="match status" value="1"/>
</dbReference>
<dbReference type="InterPro" id="IPR005049">
    <property type="entry name" value="STL-like"/>
</dbReference>
<organism evidence="1 2">
    <name type="scientific">Pristionchus fissidentatus</name>
    <dbReference type="NCBI Taxonomy" id="1538716"/>
    <lineage>
        <taxon>Eukaryota</taxon>
        <taxon>Metazoa</taxon>
        <taxon>Ecdysozoa</taxon>
        <taxon>Nematoda</taxon>
        <taxon>Chromadorea</taxon>
        <taxon>Rhabditida</taxon>
        <taxon>Rhabditina</taxon>
        <taxon>Diplogasteromorpha</taxon>
        <taxon>Diplogasteroidea</taxon>
        <taxon>Neodiplogasteridae</taxon>
        <taxon>Pristionchus</taxon>
    </lineage>
</organism>
<accession>A0AAV5VKJ8</accession>
<dbReference type="PANTHER" id="PTHR31362:SF0">
    <property type="entry name" value="EXOSTOSIN DOMAIN-CONTAINING PROTEIN-RELATED"/>
    <property type="match status" value="1"/>
</dbReference>
<dbReference type="AlphaFoldDB" id="A0AAV5VKJ8"/>
<evidence type="ECO:0000313" key="1">
    <source>
        <dbReference type="EMBL" id="GMT20044.1"/>
    </source>
</evidence>
<dbReference type="EMBL" id="BTSY01000003">
    <property type="protein sequence ID" value="GMT20044.1"/>
    <property type="molecule type" value="Genomic_DNA"/>
</dbReference>
<gene>
    <name evidence="1" type="ORF">PFISCL1PPCAC_11341</name>
</gene>
<name>A0AAV5VKJ8_9BILA</name>
<dbReference type="Proteomes" id="UP001432322">
    <property type="component" value="Unassembled WGS sequence"/>
</dbReference>
<sequence length="502" mass="57797">GKGLDQFEYSSGRSRGLRFTTLEWPNTTLQESLFNPYRHFGRSNMWPRGFPLEHIKNHDHNDGSYRLCRVQRPAAVQQGIVQKDPDVDAIFRLLHAEPTTGLDESFSEFAPPVTLAPGTYAPWNSQNTLFSRSAFFGLFLPTTVAFRVTDIWRSYFTQALLHAAGETVSFVPVNAIQRRNAHSYLKDFDDEVDVYGKAGEIVQFIDTWKCEAETIDKCTIELAEKFAEQGFWGNEDAKLVIHWVLDLKKIGYTFPPLRAGARAEYPIGEDKDLRKSCRRVHVSFSNDLPINKTEPAERRAAQKIENFGDLKKWCGDCPSNVSKQWFFPSPDELAEATAENETLTNNYQTVAIITNNFQWGMGMGMLQRMYDSNFAMLIFCGHYPKQSRNAHTYPYPEGMAQGDAATYPNLKRAINYIHLSNEEVRWGFLMYYCLAKVEEMKLQNVKSYMMFSDDAILNFWNPLNLDIIQGTKRANGWHMMWPNEQWGFKSMNRTIQLFNGVF</sequence>
<feature type="non-terminal residue" evidence="1">
    <location>
        <position position="502"/>
    </location>
</feature>
<feature type="non-terminal residue" evidence="1">
    <location>
        <position position="1"/>
    </location>
</feature>